<keyword evidence="4" id="KW-0489">Methyltransferase</keyword>
<accession>A0A7W9SHP5</accession>
<dbReference type="GO" id="GO:0005886">
    <property type="term" value="C:plasma membrane"/>
    <property type="evidence" value="ECO:0007669"/>
    <property type="project" value="TreeGrafter"/>
</dbReference>
<feature type="transmembrane region" description="Helical" evidence="2">
    <location>
        <begin position="77"/>
        <end position="96"/>
    </location>
</feature>
<feature type="transmembrane region" description="Helical" evidence="2">
    <location>
        <begin position="54"/>
        <end position="71"/>
    </location>
</feature>
<keyword evidence="2" id="KW-1133">Transmembrane helix</keyword>
<protein>
    <submittedName>
        <fullName evidence="4">Leader peptidase (Prepilin peptidase)/N-methyltransferase</fullName>
        <ecNumber evidence="4">2.1.1.-</ecNumber>
        <ecNumber evidence="4">3.4.23.43</ecNumber>
    </submittedName>
</protein>
<keyword evidence="2" id="KW-0472">Membrane</keyword>
<dbReference type="GO" id="GO:0008168">
    <property type="term" value="F:methyltransferase activity"/>
    <property type="evidence" value="ECO:0007669"/>
    <property type="project" value="UniProtKB-KW"/>
</dbReference>
<dbReference type="AlphaFoldDB" id="A0A7W9SHP5"/>
<reference evidence="4 5" key="1">
    <citation type="submission" date="2020-08" db="EMBL/GenBank/DDBJ databases">
        <title>Genomic Encyclopedia of Type Strains, Phase IV (KMG-IV): sequencing the most valuable type-strain genomes for metagenomic binning, comparative biology and taxonomic classification.</title>
        <authorList>
            <person name="Goeker M."/>
        </authorList>
    </citation>
    <scope>NUCLEOTIDE SEQUENCE [LARGE SCALE GENOMIC DNA]</scope>
    <source>
        <strain evidence="4 5">DSM 17245</strain>
    </source>
</reference>
<dbReference type="GO" id="GO:0004190">
    <property type="term" value="F:aspartic-type endopeptidase activity"/>
    <property type="evidence" value="ECO:0007669"/>
    <property type="project" value="UniProtKB-EC"/>
</dbReference>
<dbReference type="PANTHER" id="PTHR30487">
    <property type="entry name" value="TYPE 4 PREPILIN-LIKE PROTEINS LEADER PEPTIDE-PROCESSING ENZYME"/>
    <property type="match status" value="1"/>
</dbReference>
<feature type="transmembrane region" description="Helical" evidence="2">
    <location>
        <begin position="208"/>
        <end position="227"/>
    </location>
</feature>
<sequence length="228" mass="25418">MALKLGIGVLYLLLSVLAIKLSHILLVWHQKQQQRKGIDKKETHPIFNKKAKNILYGLFILFSAVFGYFTAQNAVDTFAIVRLTLLYFILAVAAIVDGEKYIIPNILVLIFLVAGVVIGLIEILHYHLGWKEFLFQSLGSLFIMLLFLLLMVFLSKGGLGMGDVKLYAAIAFYSGISAACIILLFSFILCAITFIPFLLLKKIKMKDAFPMGGFIFVGYGISLMLSLI</sequence>
<comment type="caution">
    <text evidence="4">The sequence shown here is derived from an EMBL/GenBank/DDBJ whole genome shotgun (WGS) entry which is preliminary data.</text>
</comment>
<organism evidence="4 5">
    <name type="scientific">Oribacterium sinus</name>
    <dbReference type="NCBI Taxonomy" id="237576"/>
    <lineage>
        <taxon>Bacteria</taxon>
        <taxon>Bacillati</taxon>
        <taxon>Bacillota</taxon>
        <taxon>Clostridia</taxon>
        <taxon>Lachnospirales</taxon>
        <taxon>Lachnospiraceae</taxon>
        <taxon>Oribacterium</taxon>
    </lineage>
</organism>
<dbReference type="Gene3D" id="1.20.120.1220">
    <property type="match status" value="1"/>
</dbReference>
<evidence type="ECO:0000313" key="4">
    <source>
        <dbReference type="EMBL" id="MBB6042353.1"/>
    </source>
</evidence>
<keyword evidence="4" id="KW-0808">Transferase</keyword>
<evidence type="ECO:0000313" key="5">
    <source>
        <dbReference type="Proteomes" id="UP000522163"/>
    </source>
</evidence>
<dbReference type="EMBL" id="JACHHH010000015">
    <property type="protein sequence ID" value="MBB6042353.1"/>
    <property type="molecule type" value="Genomic_DNA"/>
</dbReference>
<feature type="transmembrane region" description="Helical" evidence="2">
    <location>
        <begin position="134"/>
        <end position="154"/>
    </location>
</feature>
<dbReference type="RefSeq" id="WP_183684827.1">
    <property type="nucleotide sequence ID" value="NZ_JACHHH010000015.1"/>
</dbReference>
<feature type="transmembrane region" description="Helical" evidence="2">
    <location>
        <begin position="6"/>
        <end position="28"/>
    </location>
</feature>
<dbReference type="GO" id="GO:0006465">
    <property type="term" value="P:signal peptide processing"/>
    <property type="evidence" value="ECO:0007669"/>
    <property type="project" value="TreeGrafter"/>
</dbReference>
<dbReference type="EC" id="3.4.23.43" evidence="4"/>
<comment type="similarity">
    <text evidence="1">Belongs to the peptidase A24 family.</text>
</comment>
<evidence type="ECO:0000256" key="2">
    <source>
        <dbReference type="SAM" id="Phobius"/>
    </source>
</evidence>
<dbReference type="GeneID" id="85015862"/>
<feature type="transmembrane region" description="Helical" evidence="2">
    <location>
        <begin position="166"/>
        <end position="196"/>
    </location>
</feature>
<dbReference type="InterPro" id="IPR050882">
    <property type="entry name" value="Prepilin_peptidase/N-MTase"/>
</dbReference>
<keyword evidence="4" id="KW-0378">Hydrolase</keyword>
<gene>
    <name evidence="4" type="ORF">HNQ46_002352</name>
</gene>
<evidence type="ECO:0000259" key="3">
    <source>
        <dbReference type="Pfam" id="PF01478"/>
    </source>
</evidence>
<feature type="transmembrane region" description="Helical" evidence="2">
    <location>
        <begin position="108"/>
        <end position="128"/>
    </location>
</feature>
<name>A0A7W9SHP5_9FIRM</name>
<evidence type="ECO:0000256" key="1">
    <source>
        <dbReference type="ARBA" id="ARBA00005801"/>
    </source>
</evidence>
<dbReference type="Pfam" id="PF01478">
    <property type="entry name" value="Peptidase_A24"/>
    <property type="match status" value="1"/>
</dbReference>
<keyword evidence="2" id="KW-0812">Transmembrane</keyword>
<dbReference type="InterPro" id="IPR000045">
    <property type="entry name" value="Prepilin_IV_endopep_pep"/>
</dbReference>
<feature type="domain" description="Prepilin type IV endopeptidase peptidase" evidence="3">
    <location>
        <begin position="85"/>
        <end position="194"/>
    </location>
</feature>
<dbReference type="EC" id="2.1.1.-" evidence="4"/>
<dbReference type="GO" id="GO:0032259">
    <property type="term" value="P:methylation"/>
    <property type="evidence" value="ECO:0007669"/>
    <property type="project" value="UniProtKB-KW"/>
</dbReference>
<proteinExistence type="inferred from homology"/>
<dbReference type="Proteomes" id="UP000522163">
    <property type="component" value="Unassembled WGS sequence"/>
</dbReference>
<dbReference type="PANTHER" id="PTHR30487:SF0">
    <property type="entry name" value="PREPILIN LEADER PEPTIDASE_N-METHYLTRANSFERASE-RELATED"/>
    <property type="match status" value="1"/>
</dbReference>